<proteinExistence type="inferred from homology"/>
<evidence type="ECO:0000313" key="8">
    <source>
        <dbReference type="Proteomes" id="UP000472676"/>
    </source>
</evidence>
<dbReference type="EMBL" id="JAAMOW010000009">
    <property type="protein sequence ID" value="NGY06455.1"/>
    <property type="molecule type" value="Genomic_DNA"/>
</dbReference>
<keyword evidence="3 6" id="KW-0812">Transmembrane</keyword>
<evidence type="ECO:0000313" key="7">
    <source>
        <dbReference type="EMBL" id="NGY06455.1"/>
    </source>
</evidence>
<comment type="subcellular location">
    <subcellularLocation>
        <location evidence="1 6">Membrane</location>
        <topology evidence="1 6">Multi-pass membrane protein</topology>
    </subcellularLocation>
</comment>
<name>A0A6M2BW19_9GAMM</name>
<dbReference type="GO" id="GO:0016020">
    <property type="term" value="C:membrane"/>
    <property type="evidence" value="ECO:0007669"/>
    <property type="project" value="UniProtKB-SubCell"/>
</dbReference>
<dbReference type="GO" id="GO:0046873">
    <property type="term" value="F:metal ion transmembrane transporter activity"/>
    <property type="evidence" value="ECO:0007669"/>
    <property type="project" value="InterPro"/>
</dbReference>
<keyword evidence="4 6" id="KW-1133">Transmembrane helix</keyword>
<organism evidence="7 8">
    <name type="scientific">Solimonas terrae</name>
    <dbReference type="NCBI Taxonomy" id="1396819"/>
    <lineage>
        <taxon>Bacteria</taxon>
        <taxon>Pseudomonadati</taxon>
        <taxon>Pseudomonadota</taxon>
        <taxon>Gammaproteobacteria</taxon>
        <taxon>Nevskiales</taxon>
        <taxon>Nevskiaceae</taxon>
        <taxon>Solimonas</taxon>
    </lineage>
</organism>
<comment type="caution">
    <text evidence="7">The sequence shown here is derived from an EMBL/GenBank/DDBJ whole genome shotgun (WGS) entry which is preliminary data.</text>
</comment>
<keyword evidence="8" id="KW-1185">Reference proteome</keyword>
<gene>
    <name evidence="7" type="ORF">G7Y85_16905</name>
</gene>
<dbReference type="AlphaFoldDB" id="A0A6M2BW19"/>
<evidence type="ECO:0000256" key="4">
    <source>
        <dbReference type="ARBA" id="ARBA00022989"/>
    </source>
</evidence>
<evidence type="ECO:0000256" key="3">
    <source>
        <dbReference type="ARBA" id="ARBA00022692"/>
    </source>
</evidence>
<accession>A0A6M2BW19</accession>
<feature type="transmembrane region" description="Helical" evidence="6">
    <location>
        <begin position="34"/>
        <end position="55"/>
    </location>
</feature>
<comment type="caution">
    <text evidence="6">Lacks conserved residue(s) required for the propagation of feature annotation.</text>
</comment>
<dbReference type="PANTHER" id="PTHR12608">
    <property type="entry name" value="TRANSMEMBRANE PROTEIN HTP-1 RELATED"/>
    <property type="match status" value="1"/>
</dbReference>
<feature type="transmembrane region" description="Helical" evidence="6">
    <location>
        <begin position="165"/>
        <end position="184"/>
    </location>
</feature>
<reference evidence="7 8" key="1">
    <citation type="journal article" date="2014" name="Int. J. Syst. Evol. Microbiol.">
        <title>Solimonas terrae sp. nov., isolated from soil.</title>
        <authorList>
            <person name="Kim S.J."/>
            <person name="Moon J.Y."/>
            <person name="Weon H.Y."/>
            <person name="Ahn J.H."/>
            <person name="Chen W.M."/>
            <person name="Kwon S.W."/>
        </authorList>
    </citation>
    <scope>NUCLEOTIDE SEQUENCE [LARGE SCALE GENOMIC DNA]</scope>
    <source>
        <strain evidence="7 8">KIS83-12</strain>
    </source>
</reference>
<dbReference type="InterPro" id="IPR001727">
    <property type="entry name" value="GDT1-like"/>
</dbReference>
<dbReference type="RefSeq" id="WP_166260048.1">
    <property type="nucleotide sequence ID" value="NZ_JAAMOW010000009.1"/>
</dbReference>
<evidence type="ECO:0000256" key="1">
    <source>
        <dbReference type="ARBA" id="ARBA00004141"/>
    </source>
</evidence>
<protein>
    <recommendedName>
        <fullName evidence="6">GDT1 family protein</fullName>
    </recommendedName>
</protein>
<evidence type="ECO:0000256" key="2">
    <source>
        <dbReference type="ARBA" id="ARBA00009190"/>
    </source>
</evidence>
<keyword evidence="5 6" id="KW-0472">Membrane</keyword>
<dbReference type="Pfam" id="PF01169">
    <property type="entry name" value="GDT1"/>
    <property type="match status" value="2"/>
</dbReference>
<dbReference type="PANTHER" id="PTHR12608:SF1">
    <property type="entry name" value="TRANSMEMBRANE PROTEIN 165"/>
    <property type="match status" value="1"/>
</dbReference>
<evidence type="ECO:0000256" key="6">
    <source>
        <dbReference type="RuleBase" id="RU365102"/>
    </source>
</evidence>
<evidence type="ECO:0000256" key="5">
    <source>
        <dbReference type="ARBA" id="ARBA00023136"/>
    </source>
</evidence>
<feature type="transmembrane region" description="Helical" evidence="6">
    <location>
        <begin position="67"/>
        <end position="84"/>
    </location>
</feature>
<dbReference type="Proteomes" id="UP000472676">
    <property type="component" value="Unassembled WGS sequence"/>
</dbReference>
<feature type="transmembrane region" description="Helical" evidence="6">
    <location>
        <begin position="132"/>
        <end position="158"/>
    </location>
</feature>
<comment type="similarity">
    <text evidence="2 6">Belongs to the GDT1 family.</text>
</comment>
<sequence length="190" mass="20032">MEAFLVSAGAVLLGEIGDKTQLLALVLATRFRKPWPVIAGIVVATVFNHALAGLIGGWLRIVVAPDYLPWLVGLSFIAVGLWAIKPDTVDEDEGQRSGRSAFPVTVISFFLAEIGDKTQIATTILAARFDSLLAVVSGTTLGMLLADVPVVFVGAALAHKLPLNAIRYAAAGLFIVLGVTSLIFRHELGG</sequence>